<keyword evidence="2" id="KW-0472">Membrane</keyword>
<feature type="chain" id="PRO_5012879104" evidence="3">
    <location>
        <begin position="21"/>
        <end position="456"/>
    </location>
</feature>
<comment type="caution">
    <text evidence="4">The sequence shown here is derived from an EMBL/GenBank/DDBJ whole genome shotgun (WGS) entry which is preliminary data.</text>
</comment>
<dbReference type="NCBIfam" id="TIGR03503">
    <property type="entry name" value="TIGR03503 family protein"/>
    <property type="match status" value="1"/>
</dbReference>
<organism evidence="4 5">
    <name type="scientific">Pseudoalteromonas piscicida</name>
    <dbReference type="NCBI Taxonomy" id="43662"/>
    <lineage>
        <taxon>Bacteria</taxon>
        <taxon>Pseudomonadati</taxon>
        <taxon>Pseudomonadota</taxon>
        <taxon>Gammaproteobacteria</taxon>
        <taxon>Alteromonadales</taxon>
        <taxon>Pseudoalteromonadaceae</taxon>
        <taxon>Pseudoalteromonas</taxon>
    </lineage>
</organism>
<sequence>MNLQRLILGLMLLVSTVVSAQTPQITMLQRDGKVNEIPLLDNRFRIDHNIEEITLLFFRAPGTPAVVLVKPDGSKYYATSSLDDESLQWYDEVSYDLIILKNPTPGPWQVIGQIQKNSRIMVLGDIELEVEALPPLLFRGEILKVTGQVTNDDQPIDVGYFRDVVTLYVEFSSTNNDEYANFGAGTQSVTDFKDDGREFDERPLDGIFTGEFKLNFPAGEWQPEFFIETPILKRRVIKPPIIIAEPPFNFELMLAGENEFEHGLTISIDDSVVKPETIILQGKIFYPNGEEQMFTLDAQERLYRQLAIKNYDWGRYSVEISAFGENINGREFMATLPNYNFEIERPIEKVPELEAPVLPKSTLPEPEPEPTISTGVLVSIIVAGNAIVLLIGWLAIRILVQKKPIKLKLPTLKNPLKKSEEVIDLDDLDSAENNSTENGSKSDKSGDILNLSMKDN</sequence>
<reference evidence="5" key="1">
    <citation type="journal article" date="2019" name="Genome Announc.">
        <title>Draft Genome Sequence of Pseudoalteromonas piscicida Strain 36Y ROTHPW, an Hypersaline Seawater Isolate from the South Coast of Sonora, Mexico.</title>
        <authorList>
            <person name="Sanchez-Diaz R."/>
            <person name="Molina-Garza Z.J."/>
            <person name="Cruz-Suarez L.E."/>
            <person name="Selvin J."/>
            <person name="Kiran G.S."/>
            <person name="Ibarra-Gamez J.C."/>
            <person name="Gomez-Gil B."/>
            <person name="Galaviz-Silva L."/>
        </authorList>
    </citation>
    <scope>NUCLEOTIDE SEQUENCE [LARGE SCALE GENOMIC DNA]</scope>
    <source>
        <strain evidence="5">36Y_RITHPW</strain>
    </source>
</reference>
<dbReference type="AlphaFoldDB" id="A0A2A5JNF4"/>
<proteinExistence type="predicted"/>
<accession>A0A2A5JNF4</accession>
<feature type="signal peptide" evidence="3">
    <location>
        <begin position="1"/>
        <end position="20"/>
    </location>
</feature>
<dbReference type="EMBL" id="NKHF01000068">
    <property type="protein sequence ID" value="PCK30973.1"/>
    <property type="molecule type" value="Genomic_DNA"/>
</dbReference>
<evidence type="ECO:0000313" key="5">
    <source>
        <dbReference type="Proteomes" id="UP000228621"/>
    </source>
</evidence>
<keyword evidence="5" id="KW-1185">Reference proteome</keyword>
<gene>
    <name evidence="4" type="ORF">CEX98_15230</name>
</gene>
<protein>
    <submittedName>
        <fullName evidence="4">TIGR03503 family protein</fullName>
    </submittedName>
</protein>
<dbReference type="RefSeq" id="WP_099642910.1">
    <property type="nucleotide sequence ID" value="NZ_NKHF01000068.1"/>
</dbReference>
<evidence type="ECO:0000256" key="2">
    <source>
        <dbReference type="SAM" id="Phobius"/>
    </source>
</evidence>
<feature type="transmembrane region" description="Helical" evidence="2">
    <location>
        <begin position="376"/>
        <end position="400"/>
    </location>
</feature>
<name>A0A2A5JNF4_PSEO7</name>
<dbReference type="Proteomes" id="UP000228621">
    <property type="component" value="Unassembled WGS sequence"/>
</dbReference>
<evidence type="ECO:0000313" key="4">
    <source>
        <dbReference type="EMBL" id="PCK30973.1"/>
    </source>
</evidence>
<keyword evidence="2" id="KW-1133">Transmembrane helix</keyword>
<evidence type="ECO:0000256" key="3">
    <source>
        <dbReference type="SAM" id="SignalP"/>
    </source>
</evidence>
<dbReference type="OrthoDB" id="798937at2"/>
<keyword evidence="3" id="KW-0732">Signal</keyword>
<keyword evidence="2" id="KW-0812">Transmembrane</keyword>
<dbReference type="InterPro" id="IPR020010">
    <property type="entry name" value="CHP03503"/>
</dbReference>
<evidence type="ECO:0000256" key="1">
    <source>
        <dbReference type="SAM" id="MobiDB-lite"/>
    </source>
</evidence>
<feature type="region of interest" description="Disordered" evidence="1">
    <location>
        <begin position="423"/>
        <end position="456"/>
    </location>
</feature>